<organism evidence="2">
    <name type="scientific">Aureococcus anophagefferens</name>
    <name type="common">Harmful bloom alga</name>
    <dbReference type="NCBI Taxonomy" id="44056"/>
    <lineage>
        <taxon>Eukaryota</taxon>
        <taxon>Sar</taxon>
        <taxon>Stramenopiles</taxon>
        <taxon>Ochrophyta</taxon>
        <taxon>Pelagophyceae</taxon>
        <taxon>Pelagomonadales</taxon>
        <taxon>Pelagomonadaceae</taxon>
        <taxon>Aureococcus</taxon>
    </lineage>
</organism>
<feature type="non-terminal residue" evidence="1">
    <location>
        <position position="1"/>
    </location>
</feature>
<keyword evidence="2" id="KW-1185">Reference proteome</keyword>
<dbReference type="RefSeq" id="XP_009042751.1">
    <property type="nucleotide sequence ID" value="XM_009044503.1"/>
</dbReference>
<dbReference type="AlphaFoldDB" id="F0YQQ9"/>
<dbReference type="OrthoDB" id="10550538at2759"/>
<evidence type="ECO:0000313" key="2">
    <source>
        <dbReference type="Proteomes" id="UP000002729"/>
    </source>
</evidence>
<dbReference type="InParanoid" id="F0YQQ9"/>
<dbReference type="Proteomes" id="UP000002729">
    <property type="component" value="Unassembled WGS sequence"/>
</dbReference>
<reference evidence="1 2" key="1">
    <citation type="journal article" date="2011" name="Proc. Natl. Acad. Sci. U.S.A.">
        <title>Niche of harmful alga Aureococcus anophagefferens revealed through ecogenomics.</title>
        <authorList>
            <person name="Gobler C.J."/>
            <person name="Berry D.L."/>
            <person name="Dyhrman S.T."/>
            <person name="Wilhelm S.W."/>
            <person name="Salamov A."/>
            <person name="Lobanov A.V."/>
            <person name="Zhang Y."/>
            <person name="Collier J.L."/>
            <person name="Wurch L.L."/>
            <person name="Kustka A.B."/>
            <person name="Dill B.D."/>
            <person name="Shah M."/>
            <person name="VerBerkmoes N.C."/>
            <person name="Kuo A."/>
            <person name="Terry A."/>
            <person name="Pangilinan J."/>
            <person name="Lindquist E.A."/>
            <person name="Lucas S."/>
            <person name="Paulsen I.T."/>
            <person name="Hattenrath-Lehmann T.K."/>
            <person name="Talmage S.C."/>
            <person name="Walker E.A."/>
            <person name="Koch F."/>
            <person name="Burson A.M."/>
            <person name="Marcoval M.A."/>
            <person name="Tang Y.Z."/>
            <person name="Lecleir G.R."/>
            <person name="Coyne K.J."/>
            <person name="Berg G.M."/>
            <person name="Bertrand E.M."/>
            <person name="Saito M.A."/>
            <person name="Gladyshev V.N."/>
            <person name="Grigoriev I.V."/>
        </authorList>
    </citation>
    <scope>NUCLEOTIDE SEQUENCE [LARGE SCALE GENOMIC DNA]</scope>
    <source>
        <strain evidence="2">CCMP 1984</strain>
    </source>
</reference>
<name>F0YQQ9_AURAN</name>
<dbReference type="EMBL" id="GL833441">
    <property type="protein sequence ID" value="EGB02552.1"/>
    <property type="molecule type" value="Genomic_DNA"/>
</dbReference>
<accession>F0YQQ9</accession>
<dbReference type="KEGG" id="aaf:AURANDRAFT_68776"/>
<protein>
    <submittedName>
        <fullName evidence="1">Uncharacterized protein</fullName>
    </submittedName>
</protein>
<proteinExistence type="predicted"/>
<dbReference type="GeneID" id="20227017"/>
<sequence>GLSNDERGFARWLAHFVGAAWRPAFAKARAKLTPELLRERVDGCLHPVDLQARTLACRDDERTGESHFEGSERTDLAAARGNLGDADVVGLAEFYHESVCLVLYAYAGELPEFCACGSTAPYRHAEVRHNSAHAGVNVSGTFAPAAAAALDALTALDAALYVAALARFLADVREVEAAAGARILCPASAAAFCAAVPTIMAVPEEAATIKAVQTMIADPAPLPPAVRALVVVIAQDMLDPELLGSVAPCHTAVGEAAVAAAERMLAAIGLPLDKVLPTGRRLLDGLNRPAPPEPAPRGLFPRLACMRPLEGLRVEVSAEAAAWEPKLRAAGAVVVEGDADVLVAGADAPEPAWENDGEFLAEGPVGVGGAALDFFVFDPWTSEERNFTSGAELSDDDVRELVNGGDGDWSAGGVRAWRTDDASGDPPWQDLTLRTHEHARSGDKIYEWNHGMGDNDYGSYHYAAKAAARSESVFFCSNDGGDLQLLEDFEVAAADERALASAMWCLDQDDLGRVEATPLAPRFKNAEFQSFAHKLDSWATVRDRRAGRTTGLVSVRAGMFSDAAERGIGDSEFGPTGALLRVVSLEHCRSLDDV</sequence>
<evidence type="ECO:0000313" key="1">
    <source>
        <dbReference type="EMBL" id="EGB02552.1"/>
    </source>
</evidence>
<gene>
    <name evidence="1" type="ORF">AURANDRAFT_68776</name>
</gene>